<dbReference type="InterPro" id="IPR012334">
    <property type="entry name" value="Pectin_lyas_fold"/>
</dbReference>
<dbReference type="InterPro" id="IPR011050">
    <property type="entry name" value="Pectin_lyase_fold/virulence"/>
</dbReference>
<gene>
    <name evidence="4" type="ORF">C1A40_02100</name>
</gene>
<dbReference type="EMBL" id="CP025938">
    <property type="protein sequence ID" value="AUS04338.1"/>
    <property type="molecule type" value="Genomic_DNA"/>
</dbReference>
<dbReference type="SUPFAM" id="SSF49265">
    <property type="entry name" value="Fibronectin type III"/>
    <property type="match status" value="1"/>
</dbReference>
<dbReference type="Proteomes" id="UP000236592">
    <property type="component" value="Chromosome"/>
</dbReference>
<dbReference type="Pfam" id="PF16318">
    <property type="entry name" value="DUF4957"/>
    <property type="match status" value="1"/>
</dbReference>
<feature type="domain" description="DUF5123" evidence="3">
    <location>
        <begin position="421"/>
        <end position="531"/>
    </location>
</feature>
<dbReference type="InterPro" id="IPR036116">
    <property type="entry name" value="FN3_sf"/>
</dbReference>
<dbReference type="Gene3D" id="2.60.40.10">
    <property type="entry name" value="Immunoglobulins"/>
    <property type="match status" value="1"/>
</dbReference>
<dbReference type="InterPro" id="IPR033427">
    <property type="entry name" value="DUF5123"/>
</dbReference>
<feature type="region of interest" description="Disordered" evidence="1">
    <location>
        <begin position="458"/>
        <end position="482"/>
    </location>
</feature>
<dbReference type="Gene3D" id="2.160.20.10">
    <property type="entry name" value="Single-stranded right-handed beta-helix, Pectin lyase-like"/>
    <property type="match status" value="1"/>
</dbReference>
<dbReference type="InterPro" id="IPR003961">
    <property type="entry name" value="FN3_dom"/>
</dbReference>
<keyword evidence="5" id="KW-1185">Reference proteome</keyword>
<proteinExistence type="predicted"/>
<sequence>MITVINHNKTTNKHMIMKTKYLYKTIFALVLTVLVNSCGYNEDLVEELEFEREFAPVALKATVRNQTYVELNWTIEDGISDYLVEFSADDPDFNTIFLSQDVKSSELPVLIRLEGETVYSIRVKALSSRELDDSKYAYGEVTTLSEQIMAPYQPGDAQPTTATLRWEAGANVTHLSFNDGAVIHDITADEKAAGVATVNGLTPETEYKVILFNNTKNRGNATITTTIAIGNNTLLSPTDDIVTAINNAMPGDILLLKEGDYTAQSAEVDLTKSITIRGLHPDFKPQLKLAFSVLAGATDVSLIDLVLMGEGNGQTINQDVVRYNEADNYNSLTITGCVISDYNKSFIAGSTTDAIVQSVVVDDCIVTDIWTNGGDFIDFRNSNVFNVSVTNSTFNNCAPGRDFFRIDDAGSQTQTGQNCNIILKNCTLYGCSDSSSKRLMYVRFQTNTFTSQNNLITETSSEGYSDQSRTDPNPTFGSNNYHNADGFFNSGQTVFDSAGFTENPGFVDPLNGDFTVTSQLIIDNNIGDPRWL</sequence>
<dbReference type="CDD" id="cd00063">
    <property type="entry name" value="FN3"/>
    <property type="match status" value="1"/>
</dbReference>
<dbReference type="AlphaFoldDB" id="A0A2I7SEM6"/>
<evidence type="ECO:0000259" key="2">
    <source>
        <dbReference type="Pfam" id="PF16318"/>
    </source>
</evidence>
<dbReference type="SUPFAM" id="SSF51126">
    <property type="entry name" value="Pectin lyase-like"/>
    <property type="match status" value="1"/>
</dbReference>
<dbReference type="InterPro" id="IPR032530">
    <property type="entry name" value="DUF4957"/>
</dbReference>
<dbReference type="KEGG" id="taj:C1A40_02100"/>
<protein>
    <submittedName>
        <fullName evidence="4">DUF5123 domain-containing protein</fullName>
    </submittedName>
</protein>
<feature type="domain" description="DUF4957" evidence="2">
    <location>
        <begin position="259"/>
        <end position="394"/>
    </location>
</feature>
<dbReference type="InterPro" id="IPR013783">
    <property type="entry name" value="Ig-like_fold"/>
</dbReference>
<dbReference type="Pfam" id="PF17161">
    <property type="entry name" value="DUF5123"/>
    <property type="match status" value="1"/>
</dbReference>
<accession>A0A2I7SEM6</accession>
<organism evidence="4 5">
    <name type="scientific">Pseudotamlana carrageenivorans</name>
    <dbReference type="NCBI Taxonomy" id="2069432"/>
    <lineage>
        <taxon>Bacteria</taxon>
        <taxon>Pseudomonadati</taxon>
        <taxon>Bacteroidota</taxon>
        <taxon>Flavobacteriia</taxon>
        <taxon>Flavobacteriales</taxon>
        <taxon>Flavobacteriaceae</taxon>
        <taxon>Pseudotamlana</taxon>
    </lineage>
</organism>
<evidence type="ECO:0000313" key="4">
    <source>
        <dbReference type="EMBL" id="AUS04338.1"/>
    </source>
</evidence>
<evidence type="ECO:0000313" key="5">
    <source>
        <dbReference type="Proteomes" id="UP000236592"/>
    </source>
</evidence>
<name>A0A2I7SEM6_9FLAO</name>
<reference evidence="5" key="1">
    <citation type="submission" date="2018-01" db="EMBL/GenBank/DDBJ databases">
        <title>Complete genome of Tamlana sp. UJ94.</title>
        <authorList>
            <person name="Jung J."/>
            <person name="Chung D."/>
            <person name="Bae S.S."/>
            <person name="Baek K."/>
        </authorList>
    </citation>
    <scope>NUCLEOTIDE SEQUENCE [LARGE SCALE GENOMIC DNA]</scope>
    <source>
        <strain evidence="5">UJ94</strain>
    </source>
</reference>
<evidence type="ECO:0000259" key="3">
    <source>
        <dbReference type="Pfam" id="PF17161"/>
    </source>
</evidence>
<evidence type="ECO:0000256" key="1">
    <source>
        <dbReference type="SAM" id="MobiDB-lite"/>
    </source>
</evidence>